<dbReference type="Proteomes" id="UP000008634">
    <property type="component" value="Chromosome"/>
</dbReference>
<dbReference type="RefSeq" id="WP_013551318.1">
    <property type="nucleotide sequence ID" value="NC_014934.1"/>
</dbReference>
<name>E6X9S6_CELAD</name>
<dbReference type="HOGENOM" id="CLU_1254079_0_0_10"/>
<dbReference type="EMBL" id="CP002453">
    <property type="protein sequence ID" value="ADV49846.1"/>
    <property type="molecule type" value="Genomic_DNA"/>
</dbReference>
<organism evidence="1 2">
    <name type="scientific">Cellulophaga algicola (strain DSM 14237 / IC166 / ACAM 630)</name>
    <dbReference type="NCBI Taxonomy" id="688270"/>
    <lineage>
        <taxon>Bacteria</taxon>
        <taxon>Pseudomonadati</taxon>
        <taxon>Bacteroidota</taxon>
        <taxon>Flavobacteriia</taxon>
        <taxon>Flavobacteriales</taxon>
        <taxon>Flavobacteriaceae</taxon>
        <taxon>Cellulophaga</taxon>
    </lineage>
</organism>
<dbReference type="STRING" id="688270.Celal_2559"/>
<evidence type="ECO:0000313" key="1">
    <source>
        <dbReference type="EMBL" id="ADV49846.1"/>
    </source>
</evidence>
<dbReference type="KEGG" id="cao:Celal_2559"/>
<protein>
    <submittedName>
        <fullName evidence="1">Uncharacterized protein</fullName>
    </submittedName>
</protein>
<dbReference type="Gene3D" id="2.30.30.40">
    <property type="entry name" value="SH3 Domains"/>
    <property type="match status" value="1"/>
</dbReference>
<gene>
    <name evidence="1" type="ordered locus">Celal_2559</name>
</gene>
<proteinExistence type="predicted"/>
<evidence type="ECO:0000313" key="2">
    <source>
        <dbReference type="Proteomes" id="UP000008634"/>
    </source>
</evidence>
<keyword evidence="2" id="KW-1185">Reference proteome</keyword>
<accession>E6X9S6</accession>
<dbReference type="eggNOG" id="ENOG5033543">
    <property type="taxonomic scope" value="Bacteria"/>
</dbReference>
<dbReference type="PROSITE" id="PS51257">
    <property type="entry name" value="PROKAR_LIPOPROTEIN"/>
    <property type="match status" value="1"/>
</dbReference>
<reference evidence="1 2" key="1">
    <citation type="journal article" date="2010" name="Stand. Genomic Sci.">
        <title>Complete genome sequence of Cellulophaga algicola type strain (IC166).</title>
        <authorList>
            <person name="Abt B."/>
            <person name="Lu M."/>
            <person name="Misra M."/>
            <person name="Han C."/>
            <person name="Nolan M."/>
            <person name="Lucas S."/>
            <person name="Hammon N."/>
            <person name="Deshpande S."/>
            <person name="Cheng J.F."/>
            <person name="Tapia R."/>
            <person name="Goodwin L."/>
            <person name="Pitluck S."/>
            <person name="Liolios K."/>
            <person name="Pagani I."/>
            <person name="Ivanova N."/>
            <person name="Mavromatis K."/>
            <person name="Ovchinikova G."/>
            <person name="Pati A."/>
            <person name="Chen A."/>
            <person name="Palaniappan K."/>
            <person name="Land M."/>
            <person name="Hauser L."/>
            <person name="Chang Y.J."/>
            <person name="Jeffries C.D."/>
            <person name="Detter J.C."/>
            <person name="Brambilla E."/>
            <person name="Rohde M."/>
            <person name="Tindall B.J."/>
            <person name="Goker M."/>
            <person name="Woyke T."/>
            <person name="Bristow J."/>
            <person name="Eisen J.A."/>
            <person name="Markowitz V."/>
            <person name="Hugenholtz P."/>
            <person name="Kyrpides N.C."/>
            <person name="Klenk H.P."/>
            <person name="Lapidus A."/>
        </authorList>
    </citation>
    <scope>NUCLEOTIDE SEQUENCE [LARGE SCALE GENOMIC DNA]</scope>
    <source>
        <strain evidence="2">DSM 14237 / IC166 / ACAM 630</strain>
    </source>
</reference>
<sequence>MKKTIFIIYFISLCSCTTDNKKNRNNGRENLKNIIEKTEQRIDYTYVIAKSGLNYRTEPNGDVIGKFKFGNKLNIIMNTGITKYIYDNGYIIKGEWLGIESQNDTVYTFGGYLSKDKDINIYKSKKRLRYLYYSNGGLIGYFSDGTITGCARCDPDMSNISSMYTSQTTGRTYTVNDRGEILEENNYSYDYGDGPTIIKPIEVDEYGAREWGIINYKEVF</sequence>
<dbReference type="AlphaFoldDB" id="E6X9S6"/>
<dbReference type="OrthoDB" id="788866at2"/>